<organism evidence="1">
    <name type="scientific">hydrocarbon metagenome</name>
    <dbReference type="NCBI Taxonomy" id="938273"/>
    <lineage>
        <taxon>unclassified sequences</taxon>
        <taxon>metagenomes</taxon>
        <taxon>ecological metagenomes</taxon>
    </lineage>
</organism>
<gene>
    <name evidence="1" type="ORF">ASZ90_010874</name>
</gene>
<proteinExistence type="predicted"/>
<reference evidence="1" key="1">
    <citation type="journal article" date="2015" name="Proc. Natl. Acad. Sci. U.S.A.">
        <title>Networks of energetic and metabolic interactions define dynamics in microbial communities.</title>
        <authorList>
            <person name="Embree M."/>
            <person name="Liu J.K."/>
            <person name="Al-Bassam M.M."/>
            <person name="Zengler K."/>
        </authorList>
    </citation>
    <scope>NUCLEOTIDE SEQUENCE</scope>
</reference>
<name>A0A0W8FEY8_9ZZZZ</name>
<comment type="caution">
    <text evidence="1">The sequence shown here is derived from an EMBL/GenBank/DDBJ whole genome shotgun (WGS) entry which is preliminary data.</text>
</comment>
<evidence type="ECO:0000313" key="1">
    <source>
        <dbReference type="EMBL" id="KUG19412.1"/>
    </source>
</evidence>
<accession>A0A0W8FEY8</accession>
<protein>
    <submittedName>
        <fullName evidence="1">Uncharacterized protein</fullName>
    </submittedName>
</protein>
<dbReference type="EMBL" id="LNQE01001294">
    <property type="protein sequence ID" value="KUG19412.1"/>
    <property type="molecule type" value="Genomic_DNA"/>
</dbReference>
<dbReference type="AlphaFoldDB" id="A0A0W8FEY8"/>
<sequence length="44" mass="5010">MPGPLPDVCFPGMTFLFRRYPGSEWFYTVMINSTRVSVQIGLVV</sequence>